<gene>
    <name evidence="2" type="ORF">H5410_062030</name>
</gene>
<evidence type="ECO:0000259" key="1">
    <source>
        <dbReference type="Pfam" id="PF14291"/>
    </source>
</evidence>
<evidence type="ECO:0000313" key="3">
    <source>
        <dbReference type="Proteomes" id="UP000824120"/>
    </source>
</evidence>
<feature type="domain" description="DUF4371" evidence="1">
    <location>
        <begin position="19"/>
        <end position="89"/>
    </location>
</feature>
<accession>A0A9J5WB07</accession>
<evidence type="ECO:0000313" key="2">
    <source>
        <dbReference type="EMBL" id="KAG5572264.1"/>
    </source>
</evidence>
<dbReference type="Proteomes" id="UP000824120">
    <property type="component" value="Chromosome 12"/>
</dbReference>
<sequence>MKQDLTFRGHDESNHHLTEIQKEIVITCKIETIKYIIKELNGDYFSLLVDESFDVSHKEANRGCFLLYVDRRGFVMKRLLDIFHVKNPSLNL</sequence>
<organism evidence="2 3">
    <name type="scientific">Solanum commersonii</name>
    <name type="common">Commerson's wild potato</name>
    <name type="synonym">Commerson's nightshade</name>
    <dbReference type="NCBI Taxonomy" id="4109"/>
    <lineage>
        <taxon>Eukaryota</taxon>
        <taxon>Viridiplantae</taxon>
        <taxon>Streptophyta</taxon>
        <taxon>Embryophyta</taxon>
        <taxon>Tracheophyta</taxon>
        <taxon>Spermatophyta</taxon>
        <taxon>Magnoliopsida</taxon>
        <taxon>eudicotyledons</taxon>
        <taxon>Gunneridae</taxon>
        <taxon>Pentapetalae</taxon>
        <taxon>asterids</taxon>
        <taxon>lamiids</taxon>
        <taxon>Solanales</taxon>
        <taxon>Solanaceae</taxon>
        <taxon>Solanoideae</taxon>
        <taxon>Solaneae</taxon>
        <taxon>Solanum</taxon>
    </lineage>
</organism>
<dbReference type="PANTHER" id="PTHR45749:SF37">
    <property type="entry name" value="OS05G0311600 PROTEIN"/>
    <property type="match status" value="1"/>
</dbReference>
<dbReference type="EMBL" id="JACXVP010000012">
    <property type="protein sequence ID" value="KAG5572264.1"/>
    <property type="molecule type" value="Genomic_DNA"/>
</dbReference>
<comment type="caution">
    <text evidence="2">The sequence shown here is derived from an EMBL/GenBank/DDBJ whole genome shotgun (WGS) entry which is preliminary data.</text>
</comment>
<dbReference type="OrthoDB" id="1302306at2759"/>
<name>A0A9J5WB07_SOLCO</name>
<dbReference type="Pfam" id="PF14291">
    <property type="entry name" value="DUF4371"/>
    <property type="match status" value="1"/>
</dbReference>
<dbReference type="PANTHER" id="PTHR45749">
    <property type="match status" value="1"/>
</dbReference>
<dbReference type="AlphaFoldDB" id="A0A9J5WB07"/>
<dbReference type="InterPro" id="IPR025398">
    <property type="entry name" value="DUF4371"/>
</dbReference>
<keyword evidence="3" id="KW-1185">Reference proteome</keyword>
<protein>
    <recommendedName>
        <fullName evidence="1">DUF4371 domain-containing protein</fullName>
    </recommendedName>
</protein>
<proteinExistence type="predicted"/>
<reference evidence="2 3" key="1">
    <citation type="submission" date="2020-09" db="EMBL/GenBank/DDBJ databases">
        <title>De no assembly of potato wild relative species, Solanum commersonii.</title>
        <authorList>
            <person name="Cho K."/>
        </authorList>
    </citation>
    <scope>NUCLEOTIDE SEQUENCE [LARGE SCALE GENOMIC DNA]</scope>
    <source>
        <strain evidence="2">LZ3.2</strain>
        <tissue evidence="2">Leaf</tissue>
    </source>
</reference>